<feature type="domain" description="Pyrroline-5-carboxylate reductase dimerisation" evidence="13">
    <location>
        <begin position="165"/>
        <end position="269"/>
    </location>
</feature>
<dbReference type="InterPro" id="IPR029036">
    <property type="entry name" value="P5CR_dimer"/>
</dbReference>
<dbReference type="GO" id="GO:0055129">
    <property type="term" value="P:L-proline biosynthetic process"/>
    <property type="evidence" value="ECO:0007669"/>
    <property type="project" value="UniProtKB-UniRule"/>
</dbReference>
<dbReference type="NCBIfam" id="TIGR00112">
    <property type="entry name" value="proC"/>
    <property type="match status" value="1"/>
</dbReference>
<dbReference type="Gene3D" id="1.10.3730.10">
    <property type="entry name" value="ProC C-terminal domain-like"/>
    <property type="match status" value="1"/>
</dbReference>
<evidence type="ECO:0000256" key="5">
    <source>
        <dbReference type="ARBA" id="ARBA00022650"/>
    </source>
</evidence>
<dbReference type="RefSeq" id="WP_071315784.1">
    <property type="nucleotide sequence ID" value="NZ_CP063356.2"/>
</dbReference>
<dbReference type="InterPro" id="IPR008927">
    <property type="entry name" value="6-PGluconate_DH-like_C_sf"/>
</dbReference>
<reference evidence="15 16" key="3">
    <citation type="journal article" date="2019" name="Int. J. Syst. Evol. Microbiol.">
        <title>Anaerobacillus isosaccharinicus sp. nov., an alkaliphilic bacterium which degrades isosaccharinic acid.</title>
        <authorList>
            <person name="Bassil N.M."/>
            <person name="Lloyd J.R."/>
        </authorList>
    </citation>
    <scope>NUCLEOTIDE SEQUENCE [LARGE SCALE GENOMIC DNA]</scope>
    <source>
        <strain evidence="15 16">NB2006</strain>
    </source>
</reference>
<comment type="catalytic activity">
    <reaction evidence="9">
        <text>L-proline + NAD(+) = (S)-1-pyrroline-5-carboxylate + NADH + 2 H(+)</text>
        <dbReference type="Rhea" id="RHEA:14105"/>
        <dbReference type="ChEBI" id="CHEBI:15378"/>
        <dbReference type="ChEBI" id="CHEBI:17388"/>
        <dbReference type="ChEBI" id="CHEBI:57540"/>
        <dbReference type="ChEBI" id="CHEBI:57945"/>
        <dbReference type="ChEBI" id="CHEBI:60039"/>
        <dbReference type="EC" id="1.5.1.2"/>
    </reaction>
</comment>
<feature type="binding site" evidence="11">
    <location>
        <begin position="73"/>
        <end position="76"/>
    </location>
    <ligand>
        <name>NADP(+)</name>
        <dbReference type="ChEBI" id="CHEBI:58349"/>
    </ligand>
</feature>
<evidence type="ECO:0000313" key="15">
    <source>
        <dbReference type="EMBL" id="QOY36009.1"/>
    </source>
</evidence>
<dbReference type="Pfam" id="PF03807">
    <property type="entry name" value="F420_oxidored"/>
    <property type="match status" value="1"/>
</dbReference>
<comment type="function">
    <text evidence="8 9">Catalyzes the reduction of 1-pyrroline-5-carboxylate (PCA) to L-proline.</text>
</comment>
<evidence type="ECO:0000259" key="12">
    <source>
        <dbReference type="Pfam" id="PF03807"/>
    </source>
</evidence>
<dbReference type="KEGG" id="aia:AWH56_025760"/>
<evidence type="ECO:0000259" key="13">
    <source>
        <dbReference type="Pfam" id="PF14748"/>
    </source>
</evidence>
<organism evidence="14 16">
    <name type="scientific">Anaerobacillus isosaccharinicus</name>
    <dbReference type="NCBI Taxonomy" id="1532552"/>
    <lineage>
        <taxon>Bacteria</taxon>
        <taxon>Bacillati</taxon>
        <taxon>Bacillota</taxon>
        <taxon>Bacilli</taxon>
        <taxon>Bacillales</taxon>
        <taxon>Bacillaceae</taxon>
        <taxon>Anaerobacillus</taxon>
    </lineage>
</organism>
<dbReference type="OrthoDB" id="9805754at2"/>
<dbReference type="Proteomes" id="UP000180175">
    <property type="component" value="Chromosome"/>
</dbReference>
<reference evidence="15 16" key="2">
    <citation type="journal article" date="2017" name="Genome Announc.">
        <title>Draft Genome Sequences of Four Alkaliphilic Bacteria Belonging to the Anaerobacillus Genus.</title>
        <authorList>
            <person name="Bassil N.M."/>
            <person name="Lloyd J.R."/>
        </authorList>
    </citation>
    <scope>NUCLEOTIDE SEQUENCE [LARGE SCALE GENOMIC DNA]</scope>
    <source>
        <strain evidence="15 16">NB2006</strain>
    </source>
</reference>
<sequence>MLKNKKLAFIGAGSMAEAMISGILAKKLIQPQQIFVTNRSNKEKLLLLQKQYGVKTFVNDESVLSDIDIIILATKPKDIAETVEKIKQYTTKEHLIISVLAGVSTACISQLLGHEAPIIRTMPNTSAAVGESITAIAPGEFATSAHLELSETLFKAIGEVAIVAEDKLDAITGLSGSGPAYIYYLIEAMEIGAREIGLDDKLAKQLIAQVLIGAAERIKSTDLSSQTLYKQVMSPGGTTEAGFKVLESFQYQEAMVECIKRAAQRSTELGKLYSFIK</sequence>
<dbReference type="PANTHER" id="PTHR11645:SF49">
    <property type="entry name" value="PYRROLINE-5-CARBOXYLATE REDUCTASE 1"/>
    <property type="match status" value="1"/>
</dbReference>
<evidence type="ECO:0000256" key="4">
    <source>
        <dbReference type="ARBA" id="ARBA00022605"/>
    </source>
</evidence>
<dbReference type="InterPro" id="IPR036291">
    <property type="entry name" value="NAD(P)-bd_dom_sf"/>
</dbReference>
<proteinExistence type="inferred from homology"/>
<feature type="domain" description="Pyrroline-5-carboxylate reductase catalytic N-terminal" evidence="12">
    <location>
        <begin position="6"/>
        <end position="102"/>
    </location>
</feature>
<reference evidence="14 16" key="1">
    <citation type="submission" date="2016-10" db="EMBL/GenBank/DDBJ databases">
        <title>Draft genome sequences of four alkaliphilic bacteria belonging to the Anaerobacillus genus.</title>
        <authorList>
            <person name="Bassil N.M."/>
            <person name="Lloyd J.R."/>
        </authorList>
    </citation>
    <scope>NUCLEOTIDE SEQUENCE [LARGE SCALE GENOMIC DNA]</scope>
    <source>
        <strain evidence="14 16">NB2006</strain>
    </source>
</reference>
<comment type="pathway">
    <text evidence="9">Amino-acid biosynthesis; L-proline biosynthesis; L-proline from L-glutamate 5-semialdehyde: step 1/1.</text>
</comment>
<dbReference type="EC" id="1.5.1.2" evidence="9 10"/>
<evidence type="ECO:0000256" key="8">
    <source>
        <dbReference type="ARBA" id="ARBA00058118"/>
    </source>
</evidence>
<evidence type="ECO:0000256" key="3">
    <source>
        <dbReference type="ARBA" id="ARBA00022490"/>
    </source>
</evidence>
<evidence type="ECO:0000256" key="10">
    <source>
        <dbReference type="NCBIfam" id="TIGR00112"/>
    </source>
</evidence>
<dbReference type="Pfam" id="PF14748">
    <property type="entry name" value="P5CR_dimer"/>
    <property type="match status" value="1"/>
</dbReference>
<keyword evidence="3 9" id="KW-0963">Cytoplasm</keyword>
<evidence type="ECO:0000256" key="7">
    <source>
        <dbReference type="ARBA" id="ARBA00023002"/>
    </source>
</evidence>
<dbReference type="InterPro" id="IPR028939">
    <property type="entry name" value="P5C_Rdtase_cat_N"/>
</dbReference>
<dbReference type="SUPFAM" id="SSF51735">
    <property type="entry name" value="NAD(P)-binding Rossmann-fold domains"/>
    <property type="match status" value="1"/>
</dbReference>
<evidence type="ECO:0000256" key="2">
    <source>
        <dbReference type="ARBA" id="ARBA00005525"/>
    </source>
</evidence>
<dbReference type="AlphaFoldDB" id="A0A1S2ME41"/>
<keyword evidence="4 9" id="KW-0028">Amino-acid biosynthesis</keyword>
<protein>
    <recommendedName>
        <fullName evidence="9 10">Pyrroline-5-carboxylate reductase</fullName>
        <shortName evidence="9">P5C reductase</shortName>
        <shortName evidence="9">P5CR</shortName>
        <ecNumber evidence="9 10">1.5.1.2</ecNumber>
    </recommendedName>
    <alternativeName>
        <fullName evidence="9">PCA reductase</fullName>
    </alternativeName>
</protein>
<keyword evidence="5 9" id="KW-0641">Proline biosynthesis</keyword>
<comment type="similarity">
    <text evidence="2 9">Belongs to the pyrroline-5-carboxylate reductase family.</text>
</comment>
<accession>A0A1S2ME41</accession>
<dbReference type="PANTHER" id="PTHR11645">
    <property type="entry name" value="PYRROLINE-5-CARBOXYLATE REDUCTASE"/>
    <property type="match status" value="1"/>
</dbReference>
<reference evidence="15" key="4">
    <citation type="submission" date="2020-10" db="EMBL/GenBank/DDBJ databases">
        <authorList>
            <person name="Bassil N.M."/>
            <person name="Lloyd J.R."/>
        </authorList>
    </citation>
    <scope>NUCLEOTIDE SEQUENCE</scope>
    <source>
        <strain evidence="15">NB2006</strain>
    </source>
</reference>
<evidence type="ECO:0000256" key="1">
    <source>
        <dbReference type="ARBA" id="ARBA00004496"/>
    </source>
</evidence>
<dbReference type="InterPro" id="IPR000304">
    <property type="entry name" value="Pyrroline-COOH_reductase"/>
</dbReference>
<dbReference type="PIRSF" id="PIRSF000193">
    <property type="entry name" value="Pyrrol-5-carb_rd"/>
    <property type="match status" value="1"/>
</dbReference>
<dbReference type="GO" id="GO:0004735">
    <property type="term" value="F:pyrroline-5-carboxylate reductase activity"/>
    <property type="evidence" value="ECO:0007669"/>
    <property type="project" value="UniProtKB-UniRule"/>
</dbReference>
<keyword evidence="6 9" id="KW-0521">NADP</keyword>
<dbReference type="EMBL" id="LQXD01000010">
    <property type="protein sequence ID" value="OIJ22971.1"/>
    <property type="molecule type" value="Genomic_DNA"/>
</dbReference>
<dbReference type="SUPFAM" id="SSF48179">
    <property type="entry name" value="6-phosphogluconate dehydrogenase C-terminal domain-like"/>
    <property type="match status" value="1"/>
</dbReference>
<keyword evidence="7 9" id="KW-0560">Oxidoreductase</keyword>
<evidence type="ECO:0000256" key="6">
    <source>
        <dbReference type="ARBA" id="ARBA00022857"/>
    </source>
</evidence>
<dbReference type="Gene3D" id="3.40.50.720">
    <property type="entry name" value="NAD(P)-binding Rossmann-like Domain"/>
    <property type="match status" value="1"/>
</dbReference>
<evidence type="ECO:0000313" key="14">
    <source>
        <dbReference type="EMBL" id="OIJ22971.1"/>
    </source>
</evidence>
<dbReference type="EMBL" id="CP063356">
    <property type="protein sequence ID" value="QOY36009.1"/>
    <property type="molecule type" value="Genomic_DNA"/>
</dbReference>
<dbReference type="FunFam" id="1.10.3730.10:FF:000001">
    <property type="entry name" value="Pyrroline-5-carboxylate reductase"/>
    <property type="match status" value="1"/>
</dbReference>
<comment type="catalytic activity">
    <reaction evidence="9">
        <text>L-proline + NADP(+) = (S)-1-pyrroline-5-carboxylate + NADPH + 2 H(+)</text>
        <dbReference type="Rhea" id="RHEA:14109"/>
        <dbReference type="ChEBI" id="CHEBI:15378"/>
        <dbReference type="ChEBI" id="CHEBI:17388"/>
        <dbReference type="ChEBI" id="CHEBI:57783"/>
        <dbReference type="ChEBI" id="CHEBI:58349"/>
        <dbReference type="ChEBI" id="CHEBI:60039"/>
        <dbReference type="EC" id="1.5.1.2"/>
    </reaction>
</comment>
<dbReference type="GO" id="GO:0005737">
    <property type="term" value="C:cytoplasm"/>
    <property type="evidence" value="ECO:0007669"/>
    <property type="project" value="UniProtKB-SubCell"/>
</dbReference>
<gene>
    <name evidence="9 15" type="primary">proC</name>
    <name evidence="15" type="ORF">AWH56_025760</name>
    <name evidence="14" type="ORF">AWH56_03270</name>
</gene>
<name>A0A1S2ME41_9BACI</name>
<dbReference type="UniPathway" id="UPA00098">
    <property type="reaction ID" value="UER00361"/>
</dbReference>
<keyword evidence="16" id="KW-1185">Reference proteome</keyword>
<comment type="subcellular location">
    <subcellularLocation>
        <location evidence="1 9">Cytoplasm</location>
    </subcellularLocation>
</comment>
<feature type="binding site" evidence="11">
    <location>
        <begin position="10"/>
        <end position="15"/>
    </location>
    <ligand>
        <name>NADP(+)</name>
        <dbReference type="ChEBI" id="CHEBI:58349"/>
    </ligand>
</feature>
<evidence type="ECO:0000256" key="9">
    <source>
        <dbReference type="HAMAP-Rule" id="MF_01925"/>
    </source>
</evidence>
<dbReference type="HAMAP" id="MF_01925">
    <property type="entry name" value="P5C_reductase"/>
    <property type="match status" value="1"/>
</dbReference>
<evidence type="ECO:0000313" key="16">
    <source>
        <dbReference type="Proteomes" id="UP000180175"/>
    </source>
</evidence>
<dbReference type="FunFam" id="3.40.50.720:FF:000190">
    <property type="entry name" value="Pyrroline-5-carboxylate reductase"/>
    <property type="match status" value="1"/>
</dbReference>
<evidence type="ECO:0000256" key="11">
    <source>
        <dbReference type="PIRSR" id="PIRSR000193-1"/>
    </source>
</evidence>